<name>X1GN05_9ZZZZ</name>
<sequence length="67" mass="7845">MINKIAIEDLEKKPAKWIRARIYQQLILLNGKVKFHDKFIWLFIGILISGFVGGIIALIFYLIRMVI</sequence>
<organism evidence="2">
    <name type="scientific">marine sediment metagenome</name>
    <dbReference type="NCBI Taxonomy" id="412755"/>
    <lineage>
        <taxon>unclassified sequences</taxon>
        <taxon>metagenomes</taxon>
        <taxon>ecological metagenomes</taxon>
    </lineage>
</organism>
<accession>X1GN05</accession>
<evidence type="ECO:0000313" key="2">
    <source>
        <dbReference type="EMBL" id="GAH34393.1"/>
    </source>
</evidence>
<keyword evidence="1" id="KW-0812">Transmembrane</keyword>
<comment type="caution">
    <text evidence="2">The sequence shown here is derived from an EMBL/GenBank/DDBJ whole genome shotgun (WGS) entry which is preliminary data.</text>
</comment>
<keyword evidence="1" id="KW-1133">Transmembrane helix</keyword>
<gene>
    <name evidence="2" type="ORF">S03H2_10297</name>
</gene>
<keyword evidence="1" id="KW-0472">Membrane</keyword>
<evidence type="ECO:0000256" key="1">
    <source>
        <dbReference type="SAM" id="Phobius"/>
    </source>
</evidence>
<proteinExistence type="predicted"/>
<dbReference type="AlphaFoldDB" id="X1GN05"/>
<reference evidence="2" key="1">
    <citation type="journal article" date="2014" name="Front. Microbiol.">
        <title>High frequency of phylogenetically diverse reductive dehalogenase-homologous genes in deep subseafloor sedimentary metagenomes.</title>
        <authorList>
            <person name="Kawai M."/>
            <person name="Futagami T."/>
            <person name="Toyoda A."/>
            <person name="Takaki Y."/>
            <person name="Nishi S."/>
            <person name="Hori S."/>
            <person name="Arai W."/>
            <person name="Tsubouchi T."/>
            <person name="Morono Y."/>
            <person name="Uchiyama I."/>
            <person name="Ito T."/>
            <person name="Fujiyama A."/>
            <person name="Inagaki F."/>
            <person name="Takami H."/>
        </authorList>
    </citation>
    <scope>NUCLEOTIDE SEQUENCE</scope>
    <source>
        <strain evidence="2">Expedition CK06-06</strain>
    </source>
</reference>
<protein>
    <submittedName>
        <fullName evidence="2">Uncharacterized protein</fullName>
    </submittedName>
</protein>
<dbReference type="EMBL" id="BARU01005305">
    <property type="protein sequence ID" value="GAH34393.1"/>
    <property type="molecule type" value="Genomic_DNA"/>
</dbReference>
<feature type="transmembrane region" description="Helical" evidence="1">
    <location>
        <begin position="39"/>
        <end position="63"/>
    </location>
</feature>